<evidence type="ECO:0000313" key="2">
    <source>
        <dbReference type="EMBL" id="MBT0767539.1"/>
    </source>
</evidence>
<proteinExistence type="predicted"/>
<keyword evidence="1" id="KW-0812">Transmembrane</keyword>
<feature type="transmembrane region" description="Helical" evidence="1">
    <location>
        <begin position="272"/>
        <end position="289"/>
    </location>
</feature>
<keyword evidence="3" id="KW-1185">Reference proteome</keyword>
<dbReference type="RefSeq" id="WP_214153544.1">
    <property type="nucleotide sequence ID" value="NZ_JAHBAY010000001.1"/>
</dbReference>
<comment type="caution">
    <text evidence="2">The sequence shown here is derived from an EMBL/GenBank/DDBJ whole genome shotgun (WGS) entry which is preliminary data.</text>
</comment>
<evidence type="ECO:0008006" key="4">
    <source>
        <dbReference type="Google" id="ProtNLM"/>
    </source>
</evidence>
<feature type="transmembrane region" description="Helical" evidence="1">
    <location>
        <begin position="216"/>
        <end position="236"/>
    </location>
</feature>
<feature type="transmembrane region" description="Helical" evidence="1">
    <location>
        <begin position="140"/>
        <end position="157"/>
    </location>
</feature>
<protein>
    <recommendedName>
        <fullName evidence="4">DUF2029 domain-containing protein</fullName>
    </recommendedName>
</protein>
<sequence length="389" mass="41975">MSETSAAVHPLSGLIPLLHRLARLRWLLCPVGAVEAYAQIRPGTGQPYDLIRFSEAGGWIVTGRLGDVYATSFMQGGPLELLASWALFPFPHQHEAGYAAVGQQGQIWLRLVTGAALVAVCMLGARRLRTLHRLPRSQPLELLAGLTAVLLAVPYYFWAEGHLSQFAVPVMWVAGASLAVRGRTTAAGLVIGLSAGWQSWGVLAAGLLLVDRRPGPLLRAVAAFVVGALSCYLPFVVTGRFEMFALAWPVRQLTLVHTLLPQLTEFGWPYRFLQGLVAGLAGVAVALVLGRRRDLVWLGPLAVVTARLLLDPVLLPNYWYPLLVLAVAGVSLLHPGCSPWRLGLVALLCCVPHVQNRYVQDLGVTTIGVTSALITALLVVLRREEPADA</sequence>
<organism evidence="2 3">
    <name type="scientific">Kineosporia corallincola</name>
    <dbReference type="NCBI Taxonomy" id="2835133"/>
    <lineage>
        <taxon>Bacteria</taxon>
        <taxon>Bacillati</taxon>
        <taxon>Actinomycetota</taxon>
        <taxon>Actinomycetes</taxon>
        <taxon>Kineosporiales</taxon>
        <taxon>Kineosporiaceae</taxon>
        <taxon>Kineosporia</taxon>
    </lineage>
</organism>
<name>A0ABS5T8Y6_9ACTN</name>
<dbReference type="EMBL" id="JAHBAY010000001">
    <property type="protein sequence ID" value="MBT0767539.1"/>
    <property type="molecule type" value="Genomic_DNA"/>
</dbReference>
<feature type="transmembrane region" description="Helical" evidence="1">
    <location>
        <begin position="187"/>
        <end position="210"/>
    </location>
</feature>
<feature type="transmembrane region" description="Helical" evidence="1">
    <location>
        <begin position="362"/>
        <end position="381"/>
    </location>
</feature>
<feature type="transmembrane region" description="Helical" evidence="1">
    <location>
        <begin position="107"/>
        <end position="128"/>
    </location>
</feature>
<feature type="transmembrane region" description="Helical" evidence="1">
    <location>
        <begin position="296"/>
        <end position="315"/>
    </location>
</feature>
<accession>A0ABS5T8Y6</accession>
<reference evidence="2 3" key="1">
    <citation type="submission" date="2021-05" db="EMBL/GenBank/DDBJ databases">
        <title>Kineosporia and Streptomyces sp. nov. two new marine actinobacteria isolated from Coral.</title>
        <authorList>
            <person name="Buangrab K."/>
            <person name="Sutthacheep M."/>
            <person name="Yeemin T."/>
            <person name="Harunari E."/>
            <person name="Igarashi Y."/>
            <person name="Kanchanasin P."/>
            <person name="Tanasupawat S."/>
            <person name="Phongsopitanun W."/>
        </authorList>
    </citation>
    <scope>NUCLEOTIDE SEQUENCE [LARGE SCALE GENOMIC DNA]</scope>
    <source>
        <strain evidence="2 3">J2-2</strain>
    </source>
</reference>
<keyword evidence="1" id="KW-0472">Membrane</keyword>
<evidence type="ECO:0000256" key="1">
    <source>
        <dbReference type="SAM" id="Phobius"/>
    </source>
</evidence>
<keyword evidence="1" id="KW-1133">Transmembrane helix</keyword>
<evidence type="ECO:0000313" key="3">
    <source>
        <dbReference type="Proteomes" id="UP001197247"/>
    </source>
</evidence>
<dbReference type="Proteomes" id="UP001197247">
    <property type="component" value="Unassembled WGS sequence"/>
</dbReference>
<gene>
    <name evidence="2" type="ORF">KIH74_01300</name>
</gene>